<proteinExistence type="predicted"/>
<name>A0A1I7TY68_9PELO</name>
<reference evidence="2" key="1">
    <citation type="submission" date="2016-11" db="UniProtKB">
        <authorList>
            <consortium name="WormBaseParasite"/>
        </authorList>
    </citation>
    <scope>IDENTIFICATION</scope>
</reference>
<keyword evidence="1" id="KW-1185">Reference proteome</keyword>
<protein>
    <submittedName>
        <fullName evidence="2">Ovule protein</fullName>
    </submittedName>
</protein>
<evidence type="ECO:0000313" key="2">
    <source>
        <dbReference type="WBParaSite" id="Csp11.Scaffold629.g12976.t1"/>
    </source>
</evidence>
<evidence type="ECO:0000313" key="1">
    <source>
        <dbReference type="Proteomes" id="UP000095282"/>
    </source>
</evidence>
<dbReference type="eggNOG" id="ENOG502TKU4">
    <property type="taxonomic scope" value="Eukaryota"/>
</dbReference>
<accession>A0A1I7TY68</accession>
<dbReference type="WBParaSite" id="Csp11.Scaffold629.g12976.t1">
    <property type="protein sequence ID" value="Csp11.Scaffold629.g12976.t1"/>
    <property type="gene ID" value="Csp11.Scaffold629.g12976"/>
</dbReference>
<dbReference type="AlphaFoldDB" id="A0A1I7TY68"/>
<sequence>MDVLRRIMPRKMKRDQYSFELLKSSSNIELSTGVGPGTPLPRNFSHYDSIRIAPSSQSTVRRPPVCNKVRILNSRESSKTIETCFLSCKCV</sequence>
<dbReference type="Proteomes" id="UP000095282">
    <property type="component" value="Unplaced"/>
</dbReference>
<organism evidence="1 2">
    <name type="scientific">Caenorhabditis tropicalis</name>
    <dbReference type="NCBI Taxonomy" id="1561998"/>
    <lineage>
        <taxon>Eukaryota</taxon>
        <taxon>Metazoa</taxon>
        <taxon>Ecdysozoa</taxon>
        <taxon>Nematoda</taxon>
        <taxon>Chromadorea</taxon>
        <taxon>Rhabditida</taxon>
        <taxon>Rhabditina</taxon>
        <taxon>Rhabditomorpha</taxon>
        <taxon>Rhabditoidea</taxon>
        <taxon>Rhabditidae</taxon>
        <taxon>Peloderinae</taxon>
        <taxon>Caenorhabditis</taxon>
    </lineage>
</organism>